<name>A0A919A5T7_9ACTN</name>
<reference evidence="2" key="2">
    <citation type="submission" date="2020-09" db="EMBL/GenBank/DDBJ databases">
        <authorList>
            <person name="Sun Q."/>
            <person name="Ohkuma M."/>
        </authorList>
    </citation>
    <scope>NUCLEOTIDE SEQUENCE</scope>
    <source>
        <strain evidence="2">JCM 4477</strain>
    </source>
</reference>
<dbReference type="AlphaFoldDB" id="A0A919A5T7"/>
<feature type="region of interest" description="Disordered" evidence="1">
    <location>
        <begin position="86"/>
        <end position="107"/>
    </location>
</feature>
<evidence type="ECO:0000313" key="3">
    <source>
        <dbReference type="Proteomes" id="UP000630718"/>
    </source>
</evidence>
<reference evidence="2" key="1">
    <citation type="journal article" date="2014" name="Int. J. Syst. Evol. Microbiol.">
        <title>Complete genome sequence of Corynebacterium casei LMG S-19264T (=DSM 44701T), isolated from a smear-ripened cheese.</title>
        <authorList>
            <consortium name="US DOE Joint Genome Institute (JGI-PGF)"/>
            <person name="Walter F."/>
            <person name="Albersmeier A."/>
            <person name="Kalinowski J."/>
            <person name="Ruckert C."/>
        </authorList>
    </citation>
    <scope>NUCLEOTIDE SEQUENCE</scope>
    <source>
        <strain evidence="2">JCM 4477</strain>
    </source>
</reference>
<proteinExistence type="predicted"/>
<protein>
    <submittedName>
        <fullName evidence="2">Uncharacterized protein</fullName>
    </submittedName>
</protein>
<dbReference type="EMBL" id="BNBI01000002">
    <property type="protein sequence ID" value="GHE89353.1"/>
    <property type="molecule type" value="Genomic_DNA"/>
</dbReference>
<evidence type="ECO:0000313" key="2">
    <source>
        <dbReference type="EMBL" id="GHE89353.1"/>
    </source>
</evidence>
<evidence type="ECO:0000256" key="1">
    <source>
        <dbReference type="SAM" id="MobiDB-lite"/>
    </source>
</evidence>
<feature type="compositionally biased region" description="Basic and acidic residues" evidence="1">
    <location>
        <begin position="94"/>
        <end position="107"/>
    </location>
</feature>
<accession>A0A919A5T7</accession>
<dbReference type="Proteomes" id="UP000630718">
    <property type="component" value="Unassembled WGS sequence"/>
</dbReference>
<gene>
    <name evidence="2" type="ORF">GCM10018772_11410</name>
</gene>
<sequence length="107" mass="11536">MKPKPFSELNHFTVPDAIFFSFGTVFETHTARVPVAAHDHPVGKNLLATTTATANDSITVAPRAERGKKLPHAPLTWEYCSAATANSPVASTDIRPRRDPDGRAGRG</sequence>
<comment type="caution">
    <text evidence="2">The sequence shown here is derived from an EMBL/GenBank/DDBJ whole genome shotgun (WGS) entry which is preliminary data.</text>
</comment>
<keyword evidence="3" id="KW-1185">Reference proteome</keyword>
<organism evidence="2 3">
    <name type="scientific">Streptomyces fumanus</name>
    <dbReference type="NCBI Taxonomy" id="67302"/>
    <lineage>
        <taxon>Bacteria</taxon>
        <taxon>Bacillati</taxon>
        <taxon>Actinomycetota</taxon>
        <taxon>Actinomycetes</taxon>
        <taxon>Kitasatosporales</taxon>
        <taxon>Streptomycetaceae</taxon>
        <taxon>Streptomyces</taxon>
    </lineage>
</organism>